<dbReference type="InterPro" id="IPR006775">
    <property type="entry name" value="GH116_catalytic"/>
</dbReference>
<dbReference type="GO" id="GO:0005975">
    <property type="term" value="P:carbohydrate metabolic process"/>
    <property type="evidence" value="ECO:0007669"/>
    <property type="project" value="InterPro"/>
</dbReference>
<keyword evidence="3" id="KW-1185">Reference proteome</keyword>
<protein>
    <recommendedName>
        <fullName evidence="1">Glycosyl-hydrolase family 116 catalytic region domain-containing protein</fullName>
    </recommendedName>
</protein>
<dbReference type="PANTHER" id="PTHR12654:SF0">
    <property type="entry name" value="NON-LYSOSOMAL GLUCOSYLCERAMIDASE"/>
    <property type="match status" value="1"/>
</dbReference>
<reference evidence="2 3" key="1">
    <citation type="journal article" date="2020" name="Nat. Food">
        <title>A phased Vanilla planifolia genome enables genetic improvement of flavour and production.</title>
        <authorList>
            <person name="Hasing T."/>
            <person name="Tang H."/>
            <person name="Brym M."/>
            <person name="Khazi F."/>
            <person name="Huang T."/>
            <person name="Chambers A.H."/>
        </authorList>
    </citation>
    <scope>NUCLEOTIDE SEQUENCE [LARGE SCALE GENOMIC DNA]</scope>
    <source>
        <tissue evidence="2">Leaf</tissue>
    </source>
</reference>
<comment type="caution">
    <text evidence="2">The sequence shown here is derived from an EMBL/GenBank/DDBJ whole genome shotgun (WGS) entry which is preliminary data.</text>
</comment>
<evidence type="ECO:0000259" key="1">
    <source>
        <dbReference type="Pfam" id="PF04685"/>
    </source>
</evidence>
<dbReference type="Proteomes" id="UP000636800">
    <property type="component" value="Chromosome 12"/>
</dbReference>
<dbReference type="InterPro" id="IPR008928">
    <property type="entry name" value="6-hairpin_glycosidase_sf"/>
</dbReference>
<organism evidence="2 3">
    <name type="scientific">Vanilla planifolia</name>
    <name type="common">Vanilla</name>
    <dbReference type="NCBI Taxonomy" id="51239"/>
    <lineage>
        <taxon>Eukaryota</taxon>
        <taxon>Viridiplantae</taxon>
        <taxon>Streptophyta</taxon>
        <taxon>Embryophyta</taxon>
        <taxon>Tracheophyta</taxon>
        <taxon>Spermatophyta</taxon>
        <taxon>Magnoliopsida</taxon>
        <taxon>Liliopsida</taxon>
        <taxon>Asparagales</taxon>
        <taxon>Orchidaceae</taxon>
        <taxon>Vanilloideae</taxon>
        <taxon>Vanilleae</taxon>
        <taxon>Vanilla</taxon>
    </lineage>
</organism>
<sequence length="239" mass="26895">MAHRLGDHAYAEKFTIKFLMAKNAFESKLWNGSYFNYDSGNSSNSKSIQADQLAGQWYVASSGLPSLFDSNKIRSTLQKIFDFNVMRVKGGRIGAVNGMHPNGKVDESCMQSREIWTGVTYALAATMILSGMEEQAFTTAEGIFTAGWSEEGYGYWFQTPEGWTIDGHYRSLVYMRPLAIWAMQWALSPPKAILDAPKVNVMERIYISPLTLRAIHENEIKKIVPRSSCFGNTVFHCEC</sequence>
<dbReference type="InterPro" id="IPR052566">
    <property type="entry name" value="Non-lysos_glucosylceramidase"/>
</dbReference>
<evidence type="ECO:0000313" key="3">
    <source>
        <dbReference type="Proteomes" id="UP000636800"/>
    </source>
</evidence>
<dbReference type="AlphaFoldDB" id="A0A835PNN3"/>
<dbReference type="EMBL" id="JADCNL010000012">
    <property type="protein sequence ID" value="KAG0457340.1"/>
    <property type="molecule type" value="Genomic_DNA"/>
</dbReference>
<dbReference type="PANTHER" id="PTHR12654">
    <property type="entry name" value="BILE ACID BETA-GLUCOSIDASE-RELATED"/>
    <property type="match status" value="1"/>
</dbReference>
<proteinExistence type="predicted"/>
<name>A0A835PNN3_VANPL</name>
<gene>
    <name evidence="2" type="ORF">HPP92_022497</name>
</gene>
<dbReference type="GO" id="GO:0008422">
    <property type="term" value="F:beta-glucosidase activity"/>
    <property type="evidence" value="ECO:0007669"/>
    <property type="project" value="TreeGrafter"/>
</dbReference>
<dbReference type="SUPFAM" id="SSF48208">
    <property type="entry name" value="Six-hairpin glycosidases"/>
    <property type="match status" value="1"/>
</dbReference>
<evidence type="ECO:0000313" key="2">
    <source>
        <dbReference type="EMBL" id="KAG0457340.1"/>
    </source>
</evidence>
<accession>A0A835PNN3</accession>
<dbReference type="OrthoDB" id="2147978at2759"/>
<dbReference type="Pfam" id="PF04685">
    <property type="entry name" value="DUF608"/>
    <property type="match status" value="1"/>
</dbReference>
<feature type="domain" description="Glycosyl-hydrolase family 116 catalytic region" evidence="1">
    <location>
        <begin position="1"/>
        <end position="183"/>
    </location>
</feature>